<comment type="caution">
    <text evidence="1">The sequence shown here is derived from an EMBL/GenBank/DDBJ whole genome shotgun (WGS) entry which is preliminary data.</text>
</comment>
<dbReference type="AlphaFoldDB" id="A0A231HEA7"/>
<name>A0A231HEA7_9NOCA</name>
<dbReference type="Proteomes" id="UP000215506">
    <property type="component" value="Unassembled WGS sequence"/>
</dbReference>
<dbReference type="EMBL" id="NGAF01000001">
    <property type="protein sequence ID" value="OXR47108.1"/>
    <property type="molecule type" value="Genomic_DNA"/>
</dbReference>
<evidence type="ECO:0000313" key="1">
    <source>
        <dbReference type="EMBL" id="OXR47108.1"/>
    </source>
</evidence>
<protein>
    <submittedName>
        <fullName evidence="1">Uncharacterized protein</fullName>
    </submittedName>
</protein>
<reference evidence="1 2" key="1">
    <citation type="submission" date="2017-07" db="EMBL/GenBank/DDBJ databases">
        <title>First draft Genome Sequence of Nocardia cerradoensis isolated from human infection.</title>
        <authorList>
            <person name="Carrasco G."/>
        </authorList>
    </citation>
    <scope>NUCLEOTIDE SEQUENCE [LARGE SCALE GENOMIC DNA]</scope>
    <source>
        <strain evidence="1 2">CNM20130759</strain>
    </source>
</reference>
<sequence length="67" mass="7435">MPATFGSQRQRHIRIESGALTLDYQASAEQARDVALELTQHCSGLTVTIDDKVCRDLPHLPCAELWA</sequence>
<gene>
    <name evidence="1" type="ORF">B7C42_00230</name>
</gene>
<accession>A0A231HEA7</accession>
<dbReference type="RefSeq" id="WP_143859868.1">
    <property type="nucleotide sequence ID" value="NZ_NGAF01000001.1"/>
</dbReference>
<evidence type="ECO:0000313" key="2">
    <source>
        <dbReference type="Proteomes" id="UP000215506"/>
    </source>
</evidence>
<keyword evidence="2" id="KW-1185">Reference proteome</keyword>
<proteinExistence type="predicted"/>
<organism evidence="1 2">
    <name type="scientific">Nocardia cerradoensis</name>
    <dbReference type="NCBI Taxonomy" id="85688"/>
    <lineage>
        <taxon>Bacteria</taxon>
        <taxon>Bacillati</taxon>
        <taxon>Actinomycetota</taxon>
        <taxon>Actinomycetes</taxon>
        <taxon>Mycobacteriales</taxon>
        <taxon>Nocardiaceae</taxon>
        <taxon>Nocardia</taxon>
    </lineage>
</organism>